<dbReference type="InterPro" id="IPR006427">
    <property type="entry name" value="Portal_HK97"/>
</dbReference>
<dbReference type="NCBIfam" id="TIGR01537">
    <property type="entry name" value="portal_HK97"/>
    <property type="match status" value="1"/>
</dbReference>
<proteinExistence type="predicted"/>
<sequence>MLLDALFRSNPLENPATPLTGESVEEAGFFKSDVFVSPETAMKLGAVYACIYVLSSTLAQMPLHVMRKTGNTVEVARDHPVFYLVHDEPNVWQTSYKWRELKERHVLGWGNGYTKVIRSRHGEIVSLEACMPWETTLLNTGGRYTYGVYNEQGSFAISPDDMIHIRALGNNQKMGLSPILQHAETIGMGMSGQKYTSNFFNGNARPAGIVSVKGPALEAKAWDRLKSLWQQAAAALRNEENKTMLLPAELDYKALTVSPVDAQIIDMLKLNRSQIAGIFNIPAHMINDLEKATFSNITQQSIQFVRHTVMPWIVNWEQELNRRLFTRAERAAGYYVRFNLAGLLRGTPQERANFYHFAITDGWMSRNEARAFEDMNPVEGLDEMLVSVNAAKLTTPNTDIDPNDKGPSNE</sequence>
<dbReference type="Proteomes" id="UP000046784">
    <property type="component" value="Unassembled WGS sequence"/>
</dbReference>
<comment type="caution">
    <text evidence="1">The sequence shown here is derived from an EMBL/GenBank/DDBJ whole genome shotgun (WGS) entry which is preliminary data.</text>
</comment>
<dbReference type="EMBL" id="CGCB01000048">
    <property type="protein sequence ID" value="CFR14592.1"/>
    <property type="molecule type" value="Genomic_DNA"/>
</dbReference>
<accession>A0AAI8ZUZ6</accession>
<protein>
    <submittedName>
        <fullName evidence="1">Phage portal protein, HK97 family</fullName>
    </submittedName>
</protein>
<dbReference type="RefSeq" id="WP_057645681.1">
    <property type="nucleotide sequence ID" value="NZ_CABMMF010000048.1"/>
</dbReference>
<dbReference type="Pfam" id="PF04860">
    <property type="entry name" value="Phage_portal"/>
    <property type="match status" value="1"/>
</dbReference>
<reference evidence="1 2" key="1">
    <citation type="submission" date="2015-03" db="EMBL/GenBank/DDBJ databases">
        <authorList>
            <consortium name="Pathogen Informatics"/>
            <person name="Murphy D."/>
        </authorList>
    </citation>
    <scope>NUCLEOTIDE SEQUENCE [LARGE SCALE GENOMIC DNA]</scope>
    <source>
        <strain evidence="1 2">3400/83</strain>
    </source>
</reference>
<evidence type="ECO:0000313" key="1">
    <source>
        <dbReference type="EMBL" id="CFR14592.1"/>
    </source>
</evidence>
<name>A0AAI8ZUZ6_YERFR</name>
<gene>
    <name evidence="1" type="ORF">ERS008524_04191</name>
</gene>
<dbReference type="InterPro" id="IPR006944">
    <property type="entry name" value="Phage/GTA_portal"/>
</dbReference>
<evidence type="ECO:0000313" key="2">
    <source>
        <dbReference type="Proteomes" id="UP000046784"/>
    </source>
</evidence>
<organism evidence="1 2">
    <name type="scientific">Yersinia frederiksenii</name>
    <dbReference type="NCBI Taxonomy" id="29484"/>
    <lineage>
        <taxon>Bacteria</taxon>
        <taxon>Pseudomonadati</taxon>
        <taxon>Pseudomonadota</taxon>
        <taxon>Gammaproteobacteria</taxon>
        <taxon>Enterobacterales</taxon>
        <taxon>Yersiniaceae</taxon>
        <taxon>Yersinia</taxon>
    </lineage>
</organism>
<dbReference type="AlphaFoldDB" id="A0AAI8ZUZ6"/>